<evidence type="ECO:0000256" key="4">
    <source>
        <dbReference type="ARBA" id="ARBA00022475"/>
    </source>
</evidence>
<keyword evidence="6" id="KW-0633">Potassium transport</keyword>
<dbReference type="EMBL" id="FQUS01000018">
    <property type="protein sequence ID" value="SHG07365.1"/>
    <property type="molecule type" value="Genomic_DNA"/>
</dbReference>
<dbReference type="GO" id="GO:0015379">
    <property type="term" value="F:potassium:chloride symporter activity"/>
    <property type="evidence" value="ECO:0007669"/>
    <property type="project" value="InterPro"/>
</dbReference>
<evidence type="ECO:0000256" key="3">
    <source>
        <dbReference type="ARBA" id="ARBA00022448"/>
    </source>
</evidence>
<dbReference type="STRING" id="1194090.SAMN05443144_11838"/>
<dbReference type="PANTHER" id="PTHR32024">
    <property type="entry name" value="TRK SYSTEM POTASSIUM UPTAKE PROTEIN TRKG-RELATED"/>
    <property type="match status" value="1"/>
</dbReference>
<dbReference type="RefSeq" id="WP_084088342.1">
    <property type="nucleotide sequence ID" value="NZ_FQUS01000018.1"/>
</dbReference>
<keyword evidence="11 13" id="KW-0472">Membrane</keyword>
<comment type="similarity">
    <text evidence="2">Belongs to the TrkH potassium transport family.</text>
</comment>
<evidence type="ECO:0000256" key="12">
    <source>
        <dbReference type="PIRSR" id="PIRSR006247-1"/>
    </source>
</evidence>
<keyword evidence="10" id="KW-0406">Ion transport</keyword>
<dbReference type="InterPro" id="IPR004772">
    <property type="entry name" value="TrkH"/>
</dbReference>
<evidence type="ECO:0000256" key="2">
    <source>
        <dbReference type="ARBA" id="ARBA00009137"/>
    </source>
</evidence>
<accession>A0A1M5GUU8</accession>
<dbReference type="Proteomes" id="UP000184041">
    <property type="component" value="Unassembled WGS sequence"/>
</dbReference>
<organism evidence="14 15">
    <name type="scientific">Fodinibius roseus</name>
    <dbReference type="NCBI Taxonomy" id="1194090"/>
    <lineage>
        <taxon>Bacteria</taxon>
        <taxon>Pseudomonadati</taxon>
        <taxon>Balneolota</taxon>
        <taxon>Balneolia</taxon>
        <taxon>Balneolales</taxon>
        <taxon>Balneolaceae</taxon>
        <taxon>Fodinibius</taxon>
    </lineage>
</organism>
<feature type="binding site" evidence="12">
    <location>
        <position position="123"/>
    </location>
    <ligand>
        <name>K(+)</name>
        <dbReference type="ChEBI" id="CHEBI:29103"/>
    </ligand>
</feature>
<gene>
    <name evidence="14" type="ORF">SAMN05443144_11838</name>
</gene>
<feature type="transmembrane region" description="Helical" evidence="13">
    <location>
        <begin position="477"/>
        <end position="502"/>
    </location>
</feature>
<feature type="transmembrane region" description="Helical" evidence="13">
    <location>
        <begin position="257"/>
        <end position="276"/>
    </location>
</feature>
<keyword evidence="3" id="KW-0813">Transport</keyword>
<evidence type="ECO:0000256" key="13">
    <source>
        <dbReference type="SAM" id="Phobius"/>
    </source>
</evidence>
<sequence length="504" mass="55816">MQTSSIKSFLRPQIDFLTVLGILGSFIFFLGFALLTPMIIALIYEEKVWHTFLSSASIAFVMGGSLYYFFKPEQELRIREGFLVVSLTWLFLSLVGALPFVISGILPSYTDAVFETMSGLSTTGATIFGGETSSGFMNPQIESLPMSMLFWRSMAHWLGGMGIIVLTLAILPLLGIGGMQLFQAESPGPTTDKLTPRVQETAKLLWGVYVAFTGIEFLLLWVHPSMDWFDALNHAFATLATGGFSTKNASIQAFDSVYIDSVITLFMFLAGISFAMHFRLLRGDTQSFFNNRETRFYTLITGISIVVVSASLWLFNEYSIGSALQYGAFQVVSIVTTTGFGTDDYELWYSFGSFFLFLLFFAGGCAGSTGGGPKMIRWMIIIRNSFREFKQIVHPKAVLPIRIGNKTIDADIQRTVLSFFALYLIVFGLGALVMATMGYDLESSIGASIACLGNIGPGWGEFGPTDNYAQIPYAGKWVLIFMMMVGRLEIFTVLLIFTPAFWKQ</sequence>
<keyword evidence="8 12" id="KW-0630">Potassium</keyword>
<evidence type="ECO:0000313" key="15">
    <source>
        <dbReference type="Proteomes" id="UP000184041"/>
    </source>
</evidence>
<dbReference type="PIRSF" id="PIRSF006247">
    <property type="entry name" value="TrkH"/>
    <property type="match status" value="1"/>
</dbReference>
<name>A0A1M5GUU8_9BACT</name>
<evidence type="ECO:0000256" key="6">
    <source>
        <dbReference type="ARBA" id="ARBA00022538"/>
    </source>
</evidence>
<evidence type="ECO:0000256" key="11">
    <source>
        <dbReference type="ARBA" id="ARBA00023136"/>
    </source>
</evidence>
<feature type="transmembrane region" description="Helical" evidence="13">
    <location>
        <begin position="416"/>
        <end position="439"/>
    </location>
</feature>
<keyword evidence="15" id="KW-1185">Reference proteome</keyword>
<feature type="transmembrane region" description="Helical" evidence="13">
    <location>
        <begin position="49"/>
        <end position="70"/>
    </location>
</feature>
<reference evidence="14 15" key="1">
    <citation type="submission" date="2016-11" db="EMBL/GenBank/DDBJ databases">
        <authorList>
            <person name="Jaros S."/>
            <person name="Januszkiewicz K."/>
            <person name="Wedrychowicz H."/>
        </authorList>
    </citation>
    <scope>NUCLEOTIDE SEQUENCE [LARGE SCALE GENOMIC DNA]</scope>
    <source>
        <strain evidence="14 15">DSM 21986</strain>
    </source>
</reference>
<feature type="transmembrane region" description="Helical" evidence="13">
    <location>
        <begin position="204"/>
        <end position="222"/>
    </location>
</feature>
<dbReference type="InterPro" id="IPR003445">
    <property type="entry name" value="Cat_transpt"/>
</dbReference>
<protein>
    <submittedName>
        <fullName evidence="14">Trk system potassium uptake protein TrkH</fullName>
    </submittedName>
</protein>
<keyword evidence="12" id="KW-0479">Metal-binding</keyword>
<feature type="binding site" evidence="12">
    <location>
        <position position="338"/>
    </location>
    <ligand>
        <name>K(+)</name>
        <dbReference type="ChEBI" id="CHEBI:29103"/>
    </ligand>
</feature>
<dbReference type="GO" id="GO:0005886">
    <property type="term" value="C:plasma membrane"/>
    <property type="evidence" value="ECO:0007669"/>
    <property type="project" value="UniProtKB-SubCell"/>
</dbReference>
<feature type="transmembrane region" description="Helical" evidence="13">
    <location>
        <begin position="296"/>
        <end position="315"/>
    </location>
</feature>
<feature type="transmembrane region" description="Helical" evidence="13">
    <location>
        <begin position="82"/>
        <end position="106"/>
    </location>
</feature>
<proteinExistence type="inferred from homology"/>
<feature type="binding site" evidence="12">
    <location>
        <position position="454"/>
    </location>
    <ligand>
        <name>K(+)</name>
        <dbReference type="ChEBI" id="CHEBI:29103"/>
    </ligand>
</feature>
<dbReference type="PANTHER" id="PTHR32024:SF2">
    <property type="entry name" value="TRK SYSTEM POTASSIUM UPTAKE PROTEIN TRKG-RELATED"/>
    <property type="match status" value="1"/>
</dbReference>
<keyword evidence="9 13" id="KW-1133">Transmembrane helix</keyword>
<dbReference type="Pfam" id="PF02386">
    <property type="entry name" value="TrkH"/>
    <property type="match status" value="1"/>
</dbReference>
<dbReference type="GO" id="GO:0046872">
    <property type="term" value="F:metal ion binding"/>
    <property type="evidence" value="ECO:0007669"/>
    <property type="project" value="UniProtKB-KW"/>
</dbReference>
<comment type="subcellular location">
    <subcellularLocation>
        <location evidence="1">Cell inner membrane</location>
        <topology evidence="1">Multi-pass membrane protein</topology>
    </subcellularLocation>
</comment>
<keyword evidence="5" id="KW-0997">Cell inner membrane</keyword>
<evidence type="ECO:0000256" key="7">
    <source>
        <dbReference type="ARBA" id="ARBA00022692"/>
    </source>
</evidence>
<feature type="binding site" evidence="12">
    <location>
        <position position="337"/>
    </location>
    <ligand>
        <name>K(+)</name>
        <dbReference type="ChEBI" id="CHEBI:29103"/>
    </ligand>
</feature>
<keyword evidence="7 13" id="KW-0812">Transmembrane</keyword>
<evidence type="ECO:0000256" key="5">
    <source>
        <dbReference type="ARBA" id="ARBA00022519"/>
    </source>
</evidence>
<feature type="transmembrane region" description="Helical" evidence="13">
    <location>
        <begin position="154"/>
        <end position="176"/>
    </location>
</feature>
<evidence type="ECO:0000256" key="1">
    <source>
        <dbReference type="ARBA" id="ARBA00004429"/>
    </source>
</evidence>
<evidence type="ECO:0000313" key="14">
    <source>
        <dbReference type="EMBL" id="SHG07365.1"/>
    </source>
</evidence>
<feature type="binding site" evidence="12">
    <location>
        <position position="242"/>
    </location>
    <ligand>
        <name>K(+)</name>
        <dbReference type="ChEBI" id="CHEBI:29103"/>
    </ligand>
</feature>
<evidence type="ECO:0000256" key="8">
    <source>
        <dbReference type="ARBA" id="ARBA00022958"/>
    </source>
</evidence>
<feature type="transmembrane region" description="Helical" evidence="13">
    <location>
        <begin position="347"/>
        <end position="369"/>
    </location>
</feature>
<evidence type="ECO:0000256" key="9">
    <source>
        <dbReference type="ARBA" id="ARBA00022989"/>
    </source>
</evidence>
<dbReference type="OrthoDB" id="9810952at2"/>
<evidence type="ECO:0000256" key="10">
    <source>
        <dbReference type="ARBA" id="ARBA00023065"/>
    </source>
</evidence>
<dbReference type="AlphaFoldDB" id="A0A1M5GUU8"/>
<feature type="binding site" evidence="12">
    <location>
        <position position="122"/>
    </location>
    <ligand>
        <name>K(+)</name>
        <dbReference type="ChEBI" id="CHEBI:29103"/>
    </ligand>
</feature>
<keyword evidence="4" id="KW-1003">Cell membrane</keyword>
<feature type="transmembrane region" description="Helical" evidence="13">
    <location>
        <begin position="16"/>
        <end position="43"/>
    </location>
</feature>